<dbReference type="AlphaFoldDB" id="A0A4Q7NX75"/>
<evidence type="ECO:0000256" key="1">
    <source>
        <dbReference type="SAM" id="Phobius"/>
    </source>
</evidence>
<evidence type="ECO:0008006" key="4">
    <source>
        <dbReference type="Google" id="ProtNLM"/>
    </source>
</evidence>
<name>A0A4Q7NX75_9ACTN</name>
<feature type="transmembrane region" description="Helical" evidence="1">
    <location>
        <begin position="160"/>
        <end position="180"/>
    </location>
</feature>
<feature type="transmembrane region" description="Helical" evidence="1">
    <location>
        <begin position="55"/>
        <end position="74"/>
    </location>
</feature>
<accession>A0A4Q7NX75</accession>
<proteinExistence type="predicted"/>
<keyword evidence="1" id="KW-1133">Transmembrane helix</keyword>
<dbReference type="EMBL" id="SGXD01000001">
    <property type="protein sequence ID" value="RZS91600.1"/>
    <property type="molecule type" value="Genomic_DNA"/>
</dbReference>
<feature type="transmembrane region" description="Helical" evidence="1">
    <location>
        <begin position="397"/>
        <end position="415"/>
    </location>
</feature>
<feature type="transmembrane region" description="Helical" evidence="1">
    <location>
        <begin position="26"/>
        <end position="43"/>
    </location>
</feature>
<comment type="caution">
    <text evidence="2">The sequence shown here is derived from an EMBL/GenBank/DDBJ whole genome shotgun (WGS) entry which is preliminary data.</text>
</comment>
<feature type="transmembrane region" description="Helical" evidence="1">
    <location>
        <begin position="367"/>
        <end position="385"/>
    </location>
</feature>
<evidence type="ECO:0000313" key="2">
    <source>
        <dbReference type="EMBL" id="RZS91600.1"/>
    </source>
</evidence>
<feature type="transmembrane region" description="Helical" evidence="1">
    <location>
        <begin position="256"/>
        <end position="288"/>
    </location>
</feature>
<dbReference type="Proteomes" id="UP000293638">
    <property type="component" value="Unassembled WGS sequence"/>
</dbReference>
<keyword evidence="1" id="KW-0472">Membrane</keyword>
<feature type="transmembrane region" description="Helical" evidence="1">
    <location>
        <begin position="427"/>
        <end position="444"/>
    </location>
</feature>
<reference evidence="2 3" key="1">
    <citation type="submission" date="2019-02" db="EMBL/GenBank/DDBJ databases">
        <title>Genomic Encyclopedia of Type Strains, Phase IV (KMG-IV): sequencing the most valuable type-strain genomes for metagenomic binning, comparative biology and taxonomic classification.</title>
        <authorList>
            <person name="Goeker M."/>
        </authorList>
    </citation>
    <scope>NUCLEOTIDE SEQUENCE [LARGE SCALE GENOMIC DNA]</scope>
    <source>
        <strain evidence="2 3">DSM 45622</strain>
    </source>
</reference>
<feature type="transmembrane region" description="Helical" evidence="1">
    <location>
        <begin position="215"/>
        <end position="236"/>
    </location>
</feature>
<feature type="transmembrane region" description="Helical" evidence="1">
    <location>
        <begin position="300"/>
        <end position="319"/>
    </location>
</feature>
<sequence>MNAAPAVAVARVASSRRAVHDRTHQIALTTSVGLLLLAVAAARGRHGDSQTQTDALYWLALLVIFVPAAARTLWRPTPTRERLAVAVMLPLALYATRVLLYPTRFVFHDELAHANTLRAIDLTHHLFAANPLLPASASYPGLEIATSGTRSLLGLGDRPAAVVVLVLARVAMTLALLGVVRAITSSSRTACVAALVYTCNPQYLFFNSQYSYQSLSLPLALLTIYLAVTRLAPASLDLPRGTAEPAGVRGRPALRLLALPVLALAAVVVTHHLTAMLLVGTIGLWALLELALRGRGSPRLVPLALLTVLGAVLVAGWVVRPGNTVVSYLSTIAESSASDVGGLAKSGQSRTYFADGGGVKTPQWEQLALVLSLGIVLLSLVPALLHGRRWLRARDAVAVLLCAAGALYPLIPAGHVTAATSEVTDRASGFLFVGLGLLVGGWMASRWSFTRWPSVLLGLVVVSEVFLGQSILGAGPIWSRTPGPYLVSADSRSIDGANVSAAEWEAAQLPPGQRVLADRVGRLLAGAIGGQYSVTHLADHIDASQVLLGATYTPRDRQLIRLARLDYVVDDRRDCTDLPRIGVYYESGELDGRGRTTPVACSALTKFSAVPGAQRVYDNGAIAIYDVRGLR</sequence>
<keyword evidence="3" id="KW-1185">Reference proteome</keyword>
<organism evidence="2 3">
    <name type="scientific">Motilibacter rhizosphaerae</name>
    <dbReference type="NCBI Taxonomy" id="598652"/>
    <lineage>
        <taxon>Bacteria</taxon>
        <taxon>Bacillati</taxon>
        <taxon>Actinomycetota</taxon>
        <taxon>Actinomycetes</taxon>
        <taxon>Motilibacterales</taxon>
        <taxon>Motilibacteraceae</taxon>
        <taxon>Motilibacter</taxon>
    </lineage>
</organism>
<protein>
    <recommendedName>
        <fullName evidence="4">4-amino-4-deoxy-L-arabinose transferase-like glycosyltransferase</fullName>
    </recommendedName>
</protein>
<feature type="transmembrane region" description="Helical" evidence="1">
    <location>
        <begin position="456"/>
        <end position="478"/>
    </location>
</feature>
<dbReference type="OrthoDB" id="30633at2"/>
<gene>
    <name evidence="2" type="ORF">EV189_0847</name>
</gene>
<feature type="transmembrane region" description="Helical" evidence="1">
    <location>
        <begin position="83"/>
        <end position="101"/>
    </location>
</feature>
<keyword evidence="1" id="KW-0812">Transmembrane</keyword>
<evidence type="ECO:0000313" key="3">
    <source>
        <dbReference type="Proteomes" id="UP000293638"/>
    </source>
</evidence>